<dbReference type="OrthoDB" id="5485098at2"/>
<evidence type="ECO:0000313" key="5">
    <source>
        <dbReference type="Proteomes" id="UP000280444"/>
    </source>
</evidence>
<feature type="domain" description="FHA" evidence="3">
    <location>
        <begin position="542"/>
        <end position="598"/>
    </location>
</feature>
<feature type="region of interest" description="Disordered" evidence="2">
    <location>
        <begin position="421"/>
        <end position="455"/>
    </location>
</feature>
<gene>
    <name evidence="4" type="ORF">EII11_05625</name>
</gene>
<accession>A0A3P1SDY4</accession>
<feature type="compositionally biased region" description="Pro residues" evidence="2">
    <location>
        <begin position="383"/>
        <end position="395"/>
    </location>
</feature>
<feature type="region of interest" description="Disordered" evidence="2">
    <location>
        <begin position="321"/>
        <end position="363"/>
    </location>
</feature>
<keyword evidence="1" id="KW-0597">Phosphoprotein</keyword>
<sequence>MEHCMWTPGTNLAVITRNGVIVLENPASGLGAEFWTLLEEGVDLGTLLQALTSACGTNLAALPNFVAIVPEGDTMHIAVRGAFELSLDTHEGTSSFTSGNVITWEEKRVQQLNGWRINAPIGEEVLTLPQPTEFIAASAVIPVSTLSYGTLAATVDGQTSTAEQLIPGQTTSSGMSSMMPSIAPTAASSDELALAAPRIDETASELAPLSAALDDSEDPDSGAIETRSFDDTPEVINLPEVSAEERAGYTLSEDMMNLTRAYPEDDENEGDGESDHLNQGIGTATAADGHLVDEQGLSPVEPQQDFSDLFLEHTRARSVEEAAVRQVRNDDNPYSDPSNATPEAPANVPTAVPEPAPFTAGESTDAVDEAAYAMPQGNIGYVPPAPPMSPAPPEPELPRQANGFFIDEVPRAHNSHAAATPSLIDNVPTPGAANHSGAPNSAASTPDEGFHDGHTVRSNKLSHLREHAQAIAQSTSAPETDAQAGPLVVACLCVHGHPNPTHVQVCRTCEGAMTEQTVNIPRPPLGTLHVSTGEVITLDRDVVIGRRPSYTPQPGRPHAHVVLVPSPNQEISRTHCEIKIDGWDVRIRDLGSNNGTFLLRPGQSPVRVTDSAPMILRPGDILDLGDAVTVRMEA</sequence>
<feature type="region of interest" description="Disordered" evidence="2">
    <location>
        <begin position="381"/>
        <end position="400"/>
    </location>
</feature>
<dbReference type="Gene3D" id="2.60.200.20">
    <property type="match status" value="1"/>
</dbReference>
<feature type="region of interest" description="Disordered" evidence="2">
    <location>
        <begin position="262"/>
        <end position="281"/>
    </location>
</feature>
<evidence type="ECO:0000256" key="2">
    <source>
        <dbReference type="SAM" id="MobiDB-lite"/>
    </source>
</evidence>
<dbReference type="SMART" id="SM00240">
    <property type="entry name" value="FHA"/>
    <property type="match status" value="1"/>
</dbReference>
<dbReference type="AlphaFoldDB" id="A0A3P1SDY4"/>
<evidence type="ECO:0000259" key="3">
    <source>
        <dbReference type="PROSITE" id="PS50006"/>
    </source>
</evidence>
<feature type="compositionally biased region" description="Basic and acidic residues" evidence="2">
    <location>
        <begin position="321"/>
        <end position="331"/>
    </location>
</feature>
<evidence type="ECO:0000256" key="1">
    <source>
        <dbReference type="ARBA" id="ARBA00022553"/>
    </source>
</evidence>
<dbReference type="InterPro" id="IPR008984">
    <property type="entry name" value="SMAD_FHA_dom_sf"/>
</dbReference>
<dbReference type="Pfam" id="PF00498">
    <property type="entry name" value="FHA"/>
    <property type="match status" value="1"/>
</dbReference>
<dbReference type="CDD" id="cd00060">
    <property type="entry name" value="FHA"/>
    <property type="match status" value="1"/>
</dbReference>
<dbReference type="InterPro" id="IPR000253">
    <property type="entry name" value="FHA_dom"/>
</dbReference>
<evidence type="ECO:0000313" key="4">
    <source>
        <dbReference type="EMBL" id="RRC95358.1"/>
    </source>
</evidence>
<protein>
    <submittedName>
        <fullName evidence="4">FHA domain-containing protein</fullName>
    </submittedName>
</protein>
<comment type="caution">
    <text evidence="4">The sequence shown here is derived from an EMBL/GenBank/DDBJ whole genome shotgun (WGS) entry which is preliminary data.</text>
</comment>
<proteinExistence type="predicted"/>
<reference evidence="4 5" key="1">
    <citation type="submission" date="2018-11" db="EMBL/GenBank/DDBJ databases">
        <title>Genomes From Bacteria Associated with the Canine Oral Cavity: a Test Case for Automated Genome-Based Taxonomic Assignment.</title>
        <authorList>
            <person name="Coil D.A."/>
            <person name="Jospin G."/>
            <person name="Darling A.E."/>
            <person name="Wallis C."/>
            <person name="Davis I.J."/>
            <person name="Harris S."/>
            <person name="Eisen J.A."/>
            <person name="Holcombe L.J."/>
            <person name="O'Flynn C."/>
        </authorList>
    </citation>
    <scope>NUCLEOTIDE SEQUENCE [LARGE SCALE GENOMIC DNA]</scope>
    <source>
        <strain evidence="4 5">OH770</strain>
    </source>
</reference>
<organism evidence="4 5">
    <name type="scientific">Schaalia canis</name>
    <dbReference type="NCBI Taxonomy" id="100469"/>
    <lineage>
        <taxon>Bacteria</taxon>
        <taxon>Bacillati</taxon>
        <taxon>Actinomycetota</taxon>
        <taxon>Actinomycetes</taxon>
        <taxon>Actinomycetales</taxon>
        <taxon>Actinomycetaceae</taxon>
        <taxon>Schaalia</taxon>
    </lineage>
</organism>
<name>A0A3P1SDY4_9ACTO</name>
<dbReference type="Proteomes" id="UP000280444">
    <property type="component" value="Unassembled WGS sequence"/>
</dbReference>
<dbReference type="EMBL" id="RQZF01000004">
    <property type="protein sequence ID" value="RRC95358.1"/>
    <property type="molecule type" value="Genomic_DNA"/>
</dbReference>
<dbReference type="PROSITE" id="PS50006">
    <property type="entry name" value="FHA_DOMAIN"/>
    <property type="match status" value="1"/>
</dbReference>
<dbReference type="SUPFAM" id="SSF49879">
    <property type="entry name" value="SMAD/FHA domain"/>
    <property type="match status" value="1"/>
</dbReference>
<keyword evidence="5" id="KW-1185">Reference proteome</keyword>